<keyword evidence="1" id="KW-0472">Membrane</keyword>
<feature type="transmembrane region" description="Helical" evidence="1">
    <location>
        <begin position="20"/>
        <end position="51"/>
    </location>
</feature>
<reference evidence="2 3" key="1">
    <citation type="submission" date="2019-08" db="EMBL/GenBank/DDBJ databases">
        <title>The genome of the soybean aphid Biotype 1, its phylome, world population structure and adaptation to the North American continent.</title>
        <authorList>
            <person name="Giordano R."/>
            <person name="Donthu R.K."/>
            <person name="Hernandez A.G."/>
            <person name="Wright C.L."/>
            <person name="Zimin A.V."/>
        </authorList>
    </citation>
    <scope>NUCLEOTIDE SEQUENCE [LARGE SCALE GENOMIC DNA]</scope>
    <source>
        <tissue evidence="2">Whole aphids</tissue>
    </source>
</reference>
<keyword evidence="1" id="KW-1133">Transmembrane helix</keyword>
<sequence length="173" mass="19060">MFKLASHVEHKPIRLASNFVLYVTTATSMSSLHCVTFSIVVGFSFIFLLSLSNLKKDEPLKHLQANTVVLVFDKQVTNVEFGFNRSLLGNLSFVENTLFTHFKIYFGGGNEFRSIGINPSVSGCFSINTFHKLSIHGSITANAPISCWSSANPISQNGFPPNCISLLYSFLAT</sequence>
<keyword evidence="3" id="KW-1185">Reference proteome</keyword>
<dbReference type="AlphaFoldDB" id="A0A6G0TYW5"/>
<evidence type="ECO:0000256" key="1">
    <source>
        <dbReference type="SAM" id="Phobius"/>
    </source>
</evidence>
<gene>
    <name evidence="2" type="ORF">AGLY_003633</name>
</gene>
<keyword evidence="1" id="KW-0812">Transmembrane</keyword>
<comment type="caution">
    <text evidence="2">The sequence shown here is derived from an EMBL/GenBank/DDBJ whole genome shotgun (WGS) entry which is preliminary data.</text>
</comment>
<organism evidence="2 3">
    <name type="scientific">Aphis glycines</name>
    <name type="common">Soybean aphid</name>
    <dbReference type="NCBI Taxonomy" id="307491"/>
    <lineage>
        <taxon>Eukaryota</taxon>
        <taxon>Metazoa</taxon>
        <taxon>Ecdysozoa</taxon>
        <taxon>Arthropoda</taxon>
        <taxon>Hexapoda</taxon>
        <taxon>Insecta</taxon>
        <taxon>Pterygota</taxon>
        <taxon>Neoptera</taxon>
        <taxon>Paraneoptera</taxon>
        <taxon>Hemiptera</taxon>
        <taxon>Sternorrhyncha</taxon>
        <taxon>Aphidomorpha</taxon>
        <taxon>Aphidoidea</taxon>
        <taxon>Aphididae</taxon>
        <taxon>Aphidini</taxon>
        <taxon>Aphis</taxon>
        <taxon>Aphis</taxon>
    </lineage>
</organism>
<accession>A0A6G0TYW5</accession>
<dbReference type="EMBL" id="VYZN01000012">
    <property type="protein sequence ID" value="KAE9541642.1"/>
    <property type="molecule type" value="Genomic_DNA"/>
</dbReference>
<evidence type="ECO:0000313" key="2">
    <source>
        <dbReference type="EMBL" id="KAE9541642.1"/>
    </source>
</evidence>
<dbReference type="Proteomes" id="UP000475862">
    <property type="component" value="Unassembled WGS sequence"/>
</dbReference>
<evidence type="ECO:0000313" key="3">
    <source>
        <dbReference type="Proteomes" id="UP000475862"/>
    </source>
</evidence>
<protein>
    <submittedName>
        <fullName evidence="2">Uncharacterized protein</fullName>
    </submittedName>
</protein>
<proteinExistence type="predicted"/>
<name>A0A6G0TYW5_APHGL</name>